<feature type="non-terminal residue" evidence="1">
    <location>
        <position position="1"/>
    </location>
</feature>
<organism evidence="1">
    <name type="scientific">hydrothermal vent metagenome</name>
    <dbReference type="NCBI Taxonomy" id="652676"/>
    <lineage>
        <taxon>unclassified sequences</taxon>
        <taxon>metagenomes</taxon>
        <taxon>ecological metagenomes</taxon>
    </lineage>
</organism>
<dbReference type="EMBL" id="UOGD01000097">
    <property type="protein sequence ID" value="VAX18301.1"/>
    <property type="molecule type" value="Genomic_DNA"/>
</dbReference>
<sequence>FEIRFLTPFEMTIVIFETAQMVNDIKIKFRKPTHDLYGW</sequence>
<name>A0A3B1BUT7_9ZZZZ</name>
<protein>
    <submittedName>
        <fullName evidence="1">Uncharacterized protein</fullName>
    </submittedName>
</protein>
<dbReference type="AlphaFoldDB" id="A0A3B1BUT7"/>
<gene>
    <name evidence="1" type="ORF">MNBD_IGNAVI01-380</name>
</gene>
<accession>A0A3B1BUT7</accession>
<reference evidence="1" key="1">
    <citation type="submission" date="2018-06" db="EMBL/GenBank/DDBJ databases">
        <authorList>
            <person name="Zhirakovskaya E."/>
        </authorList>
    </citation>
    <scope>NUCLEOTIDE SEQUENCE</scope>
</reference>
<evidence type="ECO:0000313" key="1">
    <source>
        <dbReference type="EMBL" id="VAX18301.1"/>
    </source>
</evidence>
<proteinExistence type="predicted"/>